<organism evidence="8 9">
    <name type="scientific">Fistulifera solaris</name>
    <name type="common">Oleaginous diatom</name>
    <dbReference type="NCBI Taxonomy" id="1519565"/>
    <lineage>
        <taxon>Eukaryota</taxon>
        <taxon>Sar</taxon>
        <taxon>Stramenopiles</taxon>
        <taxon>Ochrophyta</taxon>
        <taxon>Bacillariophyta</taxon>
        <taxon>Bacillariophyceae</taxon>
        <taxon>Bacillariophycidae</taxon>
        <taxon>Naviculales</taxon>
        <taxon>Naviculaceae</taxon>
        <taxon>Fistulifera</taxon>
    </lineage>
</organism>
<feature type="region of interest" description="Disordered" evidence="5">
    <location>
        <begin position="1"/>
        <end position="36"/>
    </location>
</feature>
<keyword evidence="9" id="KW-1185">Reference proteome</keyword>
<evidence type="ECO:0000313" key="8">
    <source>
        <dbReference type="EMBL" id="GAX27251.1"/>
    </source>
</evidence>
<evidence type="ECO:0000256" key="4">
    <source>
        <dbReference type="ARBA" id="ARBA00023136"/>
    </source>
</evidence>
<dbReference type="AlphaFoldDB" id="A0A1Z5KMK3"/>
<sequence length="421" mass="46322">MNGTPRTAAEEADHGLSHRRQRPPLPGRPRRRRLEGRVRKRRSHCLQRCFAGWWNDLMTQFSSLALAVCLWYSLGIVSIGSSKLLLSTQQLPPLCLTFQQFVIGSTFVRILLKSRCLSSPGLQPWPTGLLRKPAYYYGESDVHTSRPRSLFLPKGDYQFLTLAGVYFCGGFLATNYGFSGSSAAFVETIKAAEPITSATVAVLWGIESLNQFEIISLVTIVVGVLLSTLGNRPSDTETAASLADSARACLIVMASNLCFSFRGLYQKLFRATSDGGTAVVDDLNLQFRMQQLGSYLLFVPVVVFHGPSLCQRLLAGISLSNLFHYMILSLVNGCAFASYNLASTFILSRISVVHHAALNCIRRIFAIIVVSLLFQIPITWMGATGIGLSFLGFMSFTHFKVQKQKQPPHTSPLLPVNTSAG</sequence>
<gene>
    <name evidence="8" type="ORF">FisN_13Lh190</name>
</gene>
<feature type="transmembrane region" description="Helical" evidence="6">
    <location>
        <begin position="157"/>
        <end position="178"/>
    </location>
</feature>
<keyword evidence="2 6" id="KW-0812">Transmembrane</keyword>
<accession>A0A1Z5KMK3</accession>
<protein>
    <recommendedName>
        <fullName evidence="7">Sugar phosphate transporter domain-containing protein</fullName>
    </recommendedName>
</protein>
<dbReference type="Proteomes" id="UP000198406">
    <property type="component" value="Unassembled WGS sequence"/>
</dbReference>
<dbReference type="InterPro" id="IPR050186">
    <property type="entry name" value="TPT_transporter"/>
</dbReference>
<dbReference type="PANTHER" id="PTHR11132">
    <property type="entry name" value="SOLUTE CARRIER FAMILY 35"/>
    <property type="match status" value="1"/>
</dbReference>
<keyword evidence="4 6" id="KW-0472">Membrane</keyword>
<dbReference type="OrthoDB" id="6418713at2759"/>
<feature type="domain" description="Sugar phosphate transporter" evidence="7">
    <location>
        <begin position="64"/>
        <end position="394"/>
    </location>
</feature>
<dbReference type="EMBL" id="BDSP01000253">
    <property type="protein sequence ID" value="GAX27251.1"/>
    <property type="molecule type" value="Genomic_DNA"/>
</dbReference>
<evidence type="ECO:0000313" key="9">
    <source>
        <dbReference type="Proteomes" id="UP000198406"/>
    </source>
</evidence>
<name>A0A1Z5KMK3_FISSO</name>
<keyword evidence="3 6" id="KW-1133">Transmembrane helix</keyword>
<comment type="subcellular location">
    <subcellularLocation>
        <location evidence="1">Membrane</location>
        <topology evidence="1">Multi-pass membrane protein</topology>
    </subcellularLocation>
</comment>
<feature type="transmembrane region" description="Helical" evidence="6">
    <location>
        <begin position="323"/>
        <end position="347"/>
    </location>
</feature>
<dbReference type="Pfam" id="PF03151">
    <property type="entry name" value="TPT"/>
    <property type="match status" value="1"/>
</dbReference>
<dbReference type="InParanoid" id="A0A1Z5KMK3"/>
<proteinExistence type="predicted"/>
<evidence type="ECO:0000256" key="1">
    <source>
        <dbReference type="ARBA" id="ARBA00004141"/>
    </source>
</evidence>
<reference evidence="8 9" key="1">
    <citation type="journal article" date="2015" name="Plant Cell">
        <title>Oil accumulation by the oleaginous diatom Fistulifera solaris as revealed by the genome and transcriptome.</title>
        <authorList>
            <person name="Tanaka T."/>
            <person name="Maeda Y."/>
            <person name="Veluchamy A."/>
            <person name="Tanaka M."/>
            <person name="Abida H."/>
            <person name="Marechal E."/>
            <person name="Bowler C."/>
            <person name="Muto M."/>
            <person name="Sunaga Y."/>
            <person name="Tanaka M."/>
            <person name="Yoshino T."/>
            <person name="Taniguchi T."/>
            <person name="Fukuda Y."/>
            <person name="Nemoto M."/>
            <person name="Matsumoto M."/>
            <person name="Wong P.S."/>
            <person name="Aburatani S."/>
            <person name="Fujibuchi W."/>
        </authorList>
    </citation>
    <scope>NUCLEOTIDE SEQUENCE [LARGE SCALE GENOMIC DNA]</scope>
    <source>
        <strain evidence="8 9">JPCC DA0580</strain>
    </source>
</reference>
<evidence type="ECO:0000256" key="6">
    <source>
        <dbReference type="SAM" id="Phobius"/>
    </source>
</evidence>
<feature type="transmembrane region" description="Helical" evidence="6">
    <location>
        <begin position="295"/>
        <end position="317"/>
    </location>
</feature>
<evidence type="ECO:0000256" key="2">
    <source>
        <dbReference type="ARBA" id="ARBA00022692"/>
    </source>
</evidence>
<evidence type="ECO:0000256" key="5">
    <source>
        <dbReference type="SAM" id="MobiDB-lite"/>
    </source>
</evidence>
<feature type="transmembrane region" description="Helical" evidence="6">
    <location>
        <begin position="61"/>
        <end position="79"/>
    </location>
</feature>
<comment type="caution">
    <text evidence="8">The sequence shown here is derived from an EMBL/GenBank/DDBJ whole genome shotgun (WGS) entry which is preliminary data.</text>
</comment>
<feature type="compositionally biased region" description="Basic residues" evidence="5">
    <location>
        <begin position="17"/>
        <end position="36"/>
    </location>
</feature>
<dbReference type="GO" id="GO:0016020">
    <property type="term" value="C:membrane"/>
    <property type="evidence" value="ECO:0007669"/>
    <property type="project" value="UniProtKB-SubCell"/>
</dbReference>
<evidence type="ECO:0000259" key="7">
    <source>
        <dbReference type="Pfam" id="PF03151"/>
    </source>
</evidence>
<dbReference type="InterPro" id="IPR004853">
    <property type="entry name" value="Sugar_P_trans_dom"/>
</dbReference>
<evidence type="ECO:0000256" key="3">
    <source>
        <dbReference type="ARBA" id="ARBA00022989"/>
    </source>
</evidence>